<dbReference type="PANTHER" id="PTHR33064:SF37">
    <property type="entry name" value="RIBONUCLEASE H"/>
    <property type="match status" value="1"/>
</dbReference>
<dbReference type="Pfam" id="PF17919">
    <property type="entry name" value="RT_RNaseH_2"/>
    <property type="match status" value="1"/>
</dbReference>
<evidence type="ECO:0000313" key="2">
    <source>
        <dbReference type="EMBL" id="KAL0324899.1"/>
    </source>
</evidence>
<protein>
    <submittedName>
        <fullName evidence="2">Polyprotein</fullName>
    </submittedName>
</protein>
<proteinExistence type="predicted"/>
<dbReference type="InterPro" id="IPR041577">
    <property type="entry name" value="RT_RNaseH_2"/>
</dbReference>
<dbReference type="InterPro" id="IPR043502">
    <property type="entry name" value="DNA/RNA_pol_sf"/>
</dbReference>
<sequence length="142" mass="16888">MDKKNLQSFLGVVNFARIFIKDLAKYRKDFQPFLKEIESSKWKWEEIHRERVHELKQICNNLPKLVIPQDEDELVVYIDANDFRWAVVLMKKTKIREEPCRYTGGLFSNNKHNCGTSTRKSSLQFGRLLRNGFSFYLLKNSL</sequence>
<dbReference type="Gene3D" id="3.30.70.270">
    <property type="match status" value="1"/>
</dbReference>
<organism evidence="2">
    <name type="scientific">Sesamum radiatum</name>
    <name type="common">Black benniseed</name>
    <dbReference type="NCBI Taxonomy" id="300843"/>
    <lineage>
        <taxon>Eukaryota</taxon>
        <taxon>Viridiplantae</taxon>
        <taxon>Streptophyta</taxon>
        <taxon>Embryophyta</taxon>
        <taxon>Tracheophyta</taxon>
        <taxon>Spermatophyta</taxon>
        <taxon>Magnoliopsida</taxon>
        <taxon>eudicotyledons</taxon>
        <taxon>Gunneridae</taxon>
        <taxon>Pentapetalae</taxon>
        <taxon>asterids</taxon>
        <taxon>lamiids</taxon>
        <taxon>Lamiales</taxon>
        <taxon>Pedaliaceae</taxon>
        <taxon>Sesamum</taxon>
    </lineage>
</organism>
<reference evidence="2" key="2">
    <citation type="journal article" date="2024" name="Plant">
        <title>Genomic evolution and insights into agronomic trait innovations of Sesamum species.</title>
        <authorList>
            <person name="Miao H."/>
            <person name="Wang L."/>
            <person name="Qu L."/>
            <person name="Liu H."/>
            <person name="Sun Y."/>
            <person name="Le M."/>
            <person name="Wang Q."/>
            <person name="Wei S."/>
            <person name="Zheng Y."/>
            <person name="Lin W."/>
            <person name="Duan Y."/>
            <person name="Cao H."/>
            <person name="Xiong S."/>
            <person name="Wang X."/>
            <person name="Wei L."/>
            <person name="Li C."/>
            <person name="Ma Q."/>
            <person name="Ju M."/>
            <person name="Zhao R."/>
            <person name="Li G."/>
            <person name="Mu C."/>
            <person name="Tian Q."/>
            <person name="Mei H."/>
            <person name="Zhang T."/>
            <person name="Gao T."/>
            <person name="Zhang H."/>
        </authorList>
    </citation>
    <scope>NUCLEOTIDE SEQUENCE</scope>
    <source>
        <strain evidence="2">G02</strain>
    </source>
</reference>
<dbReference type="InterPro" id="IPR043128">
    <property type="entry name" value="Rev_trsase/Diguanyl_cyclase"/>
</dbReference>
<feature type="domain" description="Reverse transcriptase/retrotransposon-derived protein RNase H-like" evidence="1">
    <location>
        <begin position="44"/>
        <end position="117"/>
    </location>
</feature>
<dbReference type="PANTHER" id="PTHR33064">
    <property type="entry name" value="POL PROTEIN"/>
    <property type="match status" value="1"/>
</dbReference>
<gene>
    <name evidence="2" type="ORF">Sradi_5059200</name>
</gene>
<evidence type="ECO:0000259" key="1">
    <source>
        <dbReference type="Pfam" id="PF17919"/>
    </source>
</evidence>
<dbReference type="SUPFAM" id="SSF56672">
    <property type="entry name" value="DNA/RNA polymerases"/>
    <property type="match status" value="1"/>
</dbReference>
<comment type="caution">
    <text evidence="2">The sequence shown here is derived from an EMBL/GenBank/DDBJ whole genome shotgun (WGS) entry which is preliminary data.</text>
</comment>
<reference evidence="2" key="1">
    <citation type="submission" date="2020-06" db="EMBL/GenBank/DDBJ databases">
        <authorList>
            <person name="Li T."/>
            <person name="Hu X."/>
            <person name="Zhang T."/>
            <person name="Song X."/>
            <person name="Zhang H."/>
            <person name="Dai N."/>
            <person name="Sheng W."/>
            <person name="Hou X."/>
            <person name="Wei L."/>
        </authorList>
    </citation>
    <scope>NUCLEOTIDE SEQUENCE</scope>
    <source>
        <strain evidence="2">G02</strain>
        <tissue evidence="2">Leaf</tissue>
    </source>
</reference>
<dbReference type="InterPro" id="IPR051320">
    <property type="entry name" value="Viral_Replic_Matur_Polypro"/>
</dbReference>
<dbReference type="EMBL" id="JACGWJ010000023">
    <property type="protein sequence ID" value="KAL0324899.1"/>
    <property type="molecule type" value="Genomic_DNA"/>
</dbReference>
<dbReference type="AlphaFoldDB" id="A0AAW2M0F9"/>
<name>A0AAW2M0F9_SESRA</name>
<accession>A0AAW2M0F9</accession>